<dbReference type="SUPFAM" id="SSF48452">
    <property type="entry name" value="TPR-like"/>
    <property type="match status" value="1"/>
</dbReference>
<accession>A0A1Y5NVY1</accession>
<evidence type="ECO:0000256" key="3">
    <source>
        <dbReference type="ARBA" id="ARBA00023125"/>
    </source>
</evidence>
<dbReference type="Gene3D" id="1.10.10.10">
    <property type="entry name" value="Winged helix-like DNA-binding domain superfamily/Winged helix DNA-binding domain"/>
    <property type="match status" value="1"/>
</dbReference>
<dbReference type="SUPFAM" id="SSF46894">
    <property type="entry name" value="C-terminal effector domain of the bipartite response regulators"/>
    <property type="match status" value="1"/>
</dbReference>
<evidence type="ECO:0000256" key="1">
    <source>
        <dbReference type="ARBA" id="ARBA00005820"/>
    </source>
</evidence>
<dbReference type="CDD" id="cd15831">
    <property type="entry name" value="BTAD"/>
    <property type="match status" value="1"/>
</dbReference>
<protein>
    <submittedName>
        <fullName evidence="7">Transcriptional regulator, SARP family (Modular protein)</fullName>
    </submittedName>
</protein>
<dbReference type="SUPFAM" id="SSF50969">
    <property type="entry name" value="YVTN repeat-like/Quinoprotein amine dehydrogenase"/>
    <property type="match status" value="1"/>
</dbReference>
<name>A0A1Y5NVY1_9MICO</name>
<sequence length="1388" mass="148338">MVVKVLGPLDTGTEPLSPRERTLLSALVVRAGNTVHPAELADAWWGESPPRTWEQQVRNSVARIRSRLGKQSIETVGVEYRLAIDPDAIDAVRFERLVSAARGHRLRGEHDRAVDAYGRALGFWRGAPLQDVADWEPGVVEALRLIEIRASAEEELLDARLATGEHRALIPDAERLLREEPLREDRWSILALANYRADRQGEALALLRSARERLADELGIEPGPRLASLELAILRRDPELDAPAHAPAADERCPYPGLQAFGPEDTEFFFGRETDADNVLERILPGSIVTIAGASGTGKSSLLLAGVLPRLRQRGRTVELIRPGGGVLTTVRRAVERCEVLAIDQAEEIDSASPQDVAEFGVLARTFLDGGGAIVVTVRSDALDAIRALPAVGDDIGRGVYLLGPLSDAAYRSAVEAPAQAAGLRVEPGLVELAVRDAGDRASTLPHLSHAMQETWNRREGSTLTVEGYRLAGGIPGAIAQSAEEAFRALSPADQEVCRSLMMRLLDRGTDGTTLRRRVPAAPLLADPARRRVLEKLTGARLVAVDGDTATVAHEAVATAWPRLDAWLEEDAEGARTLRAVESAAASWAVAGRPDDDLLRGARLHSALDWRDAAHPDLTGLEDDLLTASVEHEQRELRALREHAARETRRRRILGAALTGAGLLLVAALVAGGIAVVRGQESEASAENARIEATVATSLALRANDREAAALLAAEAFRRWPDDARVRSALLGTITSAAGLLGVHRTPDADQHGVAAIPGTGTALRVHDSAAGPTIDIVDVATGEVVRGLDVDLPTVDRWRSNYRDVVVSRDGSTGIVQTGVLADPSDRGSCCWNHLSFIDLASGSELVDSVLMKNRTSIAIDPGEDGAVAYLVHPITGDVIAVDARSGDVRSSSPAAFGDFTGEPGIYNGIAVLDEERVAAGTNTDIRIYDRRTLDLLRVIPLPLDAAANVLVPDGRGRLFSFGAEGAAGVDVASGEVLWTRPMRSSEACRFALLLPDGNPFCSATGTATALDRDSGYPVDAALSTQLAEALRVTLLDERTVLLSADRSTLWLRWRTDGSGVGAETIARGLHALSPPSADGRVILTMAVDGGPMQVWDLADKASTGVQADGLTLLSEEVVEQYTEGEGFSLLNLTTGRTYPYRVPALPDDFALLDGGWSRLAFVVFDSQVVAFDPATGEPEGAPLRMDGANFDFVGSVSASRDETLVAVNWFDEAVGDTETAVFRLADGELLVRGLPQRDRTLITGDDQIIAVANETAQRVDIDTLRPTSTLPRAEGASQALTESLDGRTLLNVGFDNRLRLYDLTLDIALGDAIRGDADADYPGGFLSPDGETLYTNTPGGILAWELRPAAQARAACALAGRELSTEEWSTYFPDEAKVDTCAALVD</sequence>
<dbReference type="InterPro" id="IPR011990">
    <property type="entry name" value="TPR-like_helical_dom_sf"/>
</dbReference>
<dbReference type="InterPro" id="IPR036388">
    <property type="entry name" value="WH-like_DNA-bd_sf"/>
</dbReference>
<dbReference type="InterPro" id="IPR015943">
    <property type="entry name" value="WD40/YVTN_repeat-like_dom_sf"/>
</dbReference>
<dbReference type="Gene3D" id="1.25.40.10">
    <property type="entry name" value="Tetratricopeptide repeat domain"/>
    <property type="match status" value="1"/>
</dbReference>
<dbReference type="SMART" id="SM00862">
    <property type="entry name" value="Trans_reg_C"/>
    <property type="match status" value="1"/>
</dbReference>
<comment type="similarity">
    <text evidence="1">Belongs to the AfsR/DnrI/RedD regulatory family.</text>
</comment>
<dbReference type="InterPro" id="IPR001867">
    <property type="entry name" value="OmpR/PhoB-type_DNA-bd"/>
</dbReference>
<dbReference type="InterPro" id="IPR051677">
    <property type="entry name" value="AfsR-DnrI-RedD_regulator"/>
</dbReference>
<dbReference type="PANTHER" id="PTHR35807">
    <property type="entry name" value="TRANSCRIPTIONAL REGULATOR REDD-RELATED"/>
    <property type="match status" value="1"/>
</dbReference>
<evidence type="ECO:0000313" key="7">
    <source>
        <dbReference type="EMBL" id="SBS70503.1"/>
    </source>
</evidence>
<organism evidence="7">
    <name type="scientific">uncultured Microbacterium sp</name>
    <dbReference type="NCBI Taxonomy" id="191216"/>
    <lineage>
        <taxon>Bacteria</taxon>
        <taxon>Bacillati</taxon>
        <taxon>Actinomycetota</taxon>
        <taxon>Actinomycetes</taxon>
        <taxon>Micrococcales</taxon>
        <taxon>Microbacteriaceae</taxon>
        <taxon>Microbacterium</taxon>
        <taxon>environmental samples</taxon>
    </lineage>
</organism>
<dbReference type="RefSeq" id="WP_295573208.1">
    <property type="nucleotide sequence ID" value="NZ_FLQR01000001.1"/>
</dbReference>
<keyword evidence="2" id="KW-0805">Transcription regulation</keyword>
<dbReference type="InterPro" id="IPR011044">
    <property type="entry name" value="Quino_amine_DH_bsu"/>
</dbReference>
<evidence type="ECO:0000256" key="4">
    <source>
        <dbReference type="ARBA" id="ARBA00023163"/>
    </source>
</evidence>
<dbReference type="Pfam" id="PF20703">
    <property type="entry name" value="nSTAND1"/>
    <property type="match status" value="1"/>
</dbReference>
<dbReference type="InterPro" id="IPR016032">
    <property type="entry name" value="Sig_transdc_resp-reg_C-effctor"/>
</dbReference>
<feature type="DNA-binding region" description="OmpR/PhoB-type" evidence="5">
    <location>
        <begin position="1"/>
        <end position="84"/>
    </location>
</feature>
<dbReference type="GO" id="GO:0000160">
    <property type="term" value="P:phosphorelay signal transduction system"/>
    <property type="evidence" value="ECO:0007669"/>
    <property type="project" value="InterPro"/>
</dbReference>
<dbReference type="EMBL" id="FLQR01000001">
    <property type="protein sequence ID" value="SBS70503.1"/>
    <property type="molecule type" value="Genomic_DNA"/>
</dbReference>
<dbReference type="InterPro" id="IPR049052">
    <property type="entry name" value="nSTAND1"/>
</dbReference>
<keyword evidence="3 5" id="KW-0238">DNA-binding</keyword>
<dbReference type="SMART" id="SM01043">
    <property type="entry name" value="BTAD"/>
    <property type="match status" value="1"/>
</dbReference>
<dbReference type="PROSITE" id="PS51755">
    <property type="entry name" value="OMPR_PHOB"/>
    <property type="match status" value="1"/>
</dbReference>
<dbReference type="Gene3D" id="2.130.10.10">
    <property type="entry name" value="YVTN repeat-like/Quinoprotein amine dehydrogenase"/>
    <property type="match status" value="1"/>
</dbReference>
<dbReference type="Pfam" id="PF03704">
    <property type="entry name" value="BTAD"/>
    <property type="match status" value="1"/>
</dbReference>
<dbReference type="SUPFAM" id="SSF52540">
    <property type="entry name" value="P-loop containing nucleoside triphosphate hydrolases"/>
    <property type="match status" value="1"/>
</dbReference>
<evidence type="ECO:0000256" key="2">
    <source>
        <dbReference type="ARBA" id="ARBA00023015"/>
    </source>
</evidence>
<dbReference type="GO" id="GO:0006355">
    <property type="term" value="P:regulation of DNA-templated transcription"/>
    <property type="evidence" value="ECO:0007669"/>
    <property type="project" value="InterPro"/>
</dbReference>
<dbReference type="SUPFAM" id="SSF50998">
    <property type="entry name" value="Quinoprotein alcohol dehydrogenase-like"/>
    <property type="match status" value="1"/>
</dbReference>
<dbReference type="PANTHER" id="PTHR35807:SF1">
    <property type="entry name" value="TRANSCRIPTIONAL REGULATOR REDD"/>
    <property type="match status" value="1"/>
</dbReference>
<reference evidence="7" key="1">
    <citation type="submission" date="2016-03" db="EMBL/GenBank/DDBJ databases">
        <authorList>
            <person name="Ploux O."/>
        </authorList>
    </citation>
    <scope>NUCLEOTIDE SEQUENCE</scope>
    <source>
        <strain evidence="7">UC1</strain>
    </source>
</reference>
<dbReference type="InterPro" id="IPR011047">
    <property type="entry name" value="Quinoprotein_ADH-like_sf"/>
</dbReference>
<dbReference type="InterPro" id="IPR005158">
    <property type="entry name" value="BTAD"/>
</dbReference>
<dbReference type="InterPro" id="IPR027417">
    <property type="entry name" value="P-loop_NTPase"/>
</dbReference>
<dbReference type="Pfam" id="PF00486">
    <property type="entry name" value="Trans_reg_C"/>
    <property type="match status" value="1"/>
</dbReference>
<evidence type="ECO:0000256" key="5">
    <source>
        <dbReference type="PROSITE-ProRule" id="PRU01091"/>
    </source>
</evidence>
<gene>
    <name evidence="7" type="ORF">MIPYR_10514</name>
</gene>
<evidence type="ECO:0000259" key="6">
    <source>
        <dbReference type="PROSITE" id="PS51755"/>
    </source>
</evidence>
<dbReference type="GO" id="GO:0003677">
    <property type="term" value="F:DNA binding"/>
    <property type="evidence" value="ECO:0007669"/>
    <property type="project" value="UniProtKB-UniRule"/>
</dbReference>
<feature type="domain" description="OmpR/PhoB-type" evidence="6">
    <location>
        <begin position="1"/>
        <end position="84"/>
    </location>
</feature>
<keyword evidence="4" id="KW-0804">Transcription</keyword>
<proteinExistence type="inferred from homology"/>